<evidence type="ECO:0000259" key="1">
    <source>
        <dbReference type="Pfam" id="PF00535"/>
    </source>
</evidence>
<dbReference type="SUPFAM" id="SSF53448">
    <property type="entry name" value="Nucleotide-diphospho-sugar transferases"/>
    <property type="match status" value="1"/>
</dbReference>
<gene>
    <name evidence="2" type="ORF">C2869_10100</name>
</gene>
<feature type="domain" description="Glycosyltransferase 2-like" evidence="1">
    <location>
        <begin position="8"/>
        <end position="172"/>
    </location>
</feature>
<dbReference type="InterPro" id="IPR050834">
    <property type="entry name" value="Glycosyltransf_2"/>
</dbReference>
<organism evidence="2 3">
    <name type="scientific">Saccharobesus litoralis</name>
    <dbReference type="NCBI Taxonomy" id="2172099"/>
    <lineage>
        <taxon>Bacteria</taxon>
        <taxon>Pseudomonadati</taxon>
        <taxon>Pseudomonadota</taxon>
        <taxon>Gammaproteobacteria</taxon>
        <taxon>Alteromonadales</taxon>
        <taxon>Alteromonadaceae</taxon>
        <taxon>Saccharobesus</taxon>
    </lineage>
</organism>
<keyword evidence="3" id="KW-1185">Reference proteome</keyword>
<dbReference type="EMBL" id="CP026604">
    <property type="protein sequence ID" value="AWB66754.1"/>
    <property type="molecule type" value="Genomic_DNA"/>
</dbReference>
<proteinExistence type="predicted"/>
<dbReference type="InterPro" id="IPR001173">
    <property type="entry name" value="Glyco_trans_2-like"/>
</dbReference>
<dbReference type="Proteomes" id="UP000244441">
    <property type="component" value="Chromosome"/>
</dbReference>
<protein>
    <recommendedName>
        <fullName evidence="1">Glycosyltransferase 2-like domain-containing protein</fullName>
    </recommendedName>
</protein>
<dbReference type="CDD" id="cd00761">
    <property type="entry name" value="Glyco_tranf_GTA_type"/>
    <property type="match status" value="1"/>
</dbReference>
<evidence type="ECO:0000313" key="3">
    <source>
        <dbReference type="Proteomes" id="UP000244441"/>
    </source>
</evidence>
<dbReference type="OrthoDB" id="9802649at2"/>
<sequence length="264" mass="29857">MNNNIYISVVVPTFKRPDLLVRLLSSVSKQTLKPDEVIVIDDCSKMDEEYAAVVNIYKEQFKNFHFISLDRNSGAPTARNAGIKLATGDWIALVDDDDEWLPEKLAKQQALIENSTVDNLGFVYTWTTAKGQKGQESYESRISVRGCSKKALLSTNYIMSASVVIKKEALERTGGFQVDFPSCQDWDAWIRIALQGYGFDVVEEVLTVYHRHGGESIGLSPRAKLGYKMLLEAHWKAILKYTQPINWLKKTVLYIKVWGATRNA</sequence>
<accession>A0A2S0VRD5</accession>
<dbReference type="AlphaFoldDB" id="A0A2S0VRD5"/>
<dbReference type="RefSeq" id="WP_108602810.1">
    <property type="nucleotide sequence ID" value="NZ_CP026604.1"/>
</dbReference>
<reference evidence="2 3" key="1">
    <citation type="submission" date="2018-01" db="EMBL/GenBank/DDBJ databases">
        <title>Genome sequence of a Cantenovulum-like bacteria.</title>
        <authorList>
            <person name="Tan W.R."/>
            <person name="Lau N.-S."/>
            <person name="Go F."/>
            <person name="Amirul A.-A.A."/>
        </authorList>
    </citation>
    <scope>NUCLEOTIDE SEQUENCE [LARGE SCALE GENOMIC DNA]</scope>
    <source>
        <strain evidence="2 3">CCB-QB4</strain>
    </source>
</reference>
<dbReference type="Pfam" id="PF00535">
    <property type="entry name" value="Glycos_transf_2"/>
    <property type="match status" value="1"/>
</dbReference>
<dbReference type="InterPro" id="IPR029044">
    <property type="entry name" value="Nucleotide-diphossugar_trans"/>
</dbReference>
<dbReference type="PANTHER" id="PTHR43685">
    <property type="entry name" value="GLYCOSYLTRANSFERASE"/>
    <property type="match status" value="1"/>
</dbReference>
<dbReference type="Gene3D" id="3.90.550.10">
    <property type="entry name" value="Spore Coat Polysaccharide Biosynthesis Protein SpsA, Chain A"/>
    <property type="match status" value="1"/>
</dbReference>
<name>A0A2S0VRD5_9ALTE</name>
<dbReference type="KEGG" id="cate:C2869_10100"/>
<evidence type="ECO:0000313" key="2">
    <source>
        <dbReference type="EMBL" id="AWB66754.1"/>
    </source>
</evidence>
<dbReference type="PANTHER" id="PTHR43685:SF2">
    <property type="entry name" value="GLYCOSYLTRANSFERASE 2-LIKE DOMAIN-CONTAINING PROTEIN"/>
    <property type="match status" value="1"/>
</dbReference>